<dbReference type="AlphaFoldDB" id="A0A2S7W966"/>
<comment type="caution">
    <text evidence="2">The sequence shown here is derived from an EMBL/GenBank/DDBJ whole genome shotgun (WGS) entry which is preliminary data.</text>
</comment>
<dbReference type="Proteomes" id="UP000237608">
    <property type="component" value="Unassembled WGS sequence"/>
</dbReference>
<gene>
    <name evidence="2" type="ORF">BTO13_02165</name>
</gene>
<dbReference type="OrthoDB" id="677815at2"/>
<feature type="transmembrane region" description="Helical" evidence="1">
    <location>
        <begin position="40"/>
        <end position="63"/>
    </location>
</feature>
<feature type="transmembrane region" description="Helical" evidence="1">
    <location>
        <begin position="101"/>
        <end position="119"/>
    </location>
</feature>
<accession>A0A2S7W966</accession>
<protein>
    <submittedName>
        <fullName evidence="2">Uncharacterized protein</fullName>
    </submittedName>
</protein>
<name>A0A2S7W966_9FLAO</name>
<dbReference type="RefSeq" id="WP_105045300.1">
    <property type="nucleotide sequence ID" value="NZ_CP150662.1"/>
</dbReference>
<proteinExistence type="predicted"/>
<keyword evidence="1" id="KW-1133">Transmembrane helix</keyword>
<keyword evidence="1" id="KW-0812">Transmembrane</keyword>
<evidence type="ECO:0000313" key="3">
    <source>
        <dbReference type="Proteomes" id="UP000237608"/>
    </source>
</evidence>
<keyword evidence="1" id="KW-0472">Membrane</keyword>
<feature type="transmembrane region" description="Helical" evidence="1">
    <location>
        <begin position="16"/>
        <end position="34"/>
    </location>
</feature>
<organism evidence="2 3">
    <name type="scientific">Polaribacter gangjinensis</name>
    <dbReference type="NCBI Taxonomy" id="574710"/>
    <lineage>
        <taxon>Bacteria</taxon>
        <taxon>Pseudomonadati</taxon>
        <taxon>Bacteroidota</taxon>
        <taxon>Flavobacteriia</taxon>
        <taxon>Flavobacteriales</taxon>
        <taxon>Flavobacteriaceae</taxon>
    </lineage>
</organism>
<keyword evidence="3" id="KW-1185">Reference proteome</keyword>
<evidence type="ECO:0000256" key="1">
    <source>
        <dbReference type="SAM" id="Phobius"/>
    </source>
</evidence>
<sequence length="165" mass="19017">MNPVVKYFNGEKAESYIFILIGVIALAMALYFIFALKSSFWKGVAIPFIIVALLEFIVGFTIVTRSPKDITRVETFIKKEPQSIKTLEIPRMEKVMSNFVIFRYAEIALIILGITLMYSSMNDTFWRGIGLGLFIQASIVLCLDFFAERRGHHYMEYLTEFSEKL</sequence>
<feature type="transmembrane region" description="Helical" evidence="1">
    <location>
        <begin position="125"/>
        <end position="147"/>
    </location>
</feature>
<evidence type="ECO:0000313" key="2">
    <source>
        <dbReference type="EMBL" id="PQJ74149.1"/>
    </source>
</evidence>
<dbReference type="EMBL" id="MSCL01000001">
    <property type="protein sequence ID" value="PQJ74149.1"/>
    <property type="molecule type" value="Genomic_DNA"/>
</dbReference>
<reference evidence="2 3" key="1">
    <citation type="submission" date="2016-12" db="EMBL/GenBank/DDBJ databases">
        <title>Trade-off between light-utilization and light-protection in marine flavobacteria.</title>
        <authorList>
            <person name="Kumagai Y."/>
            <person name="Yoshizawa S."/>
            <person name="Kogure K."/>
            <person name="Iwasaki W."/>
        </authorList>
    </citation>
    <scope>NUCLEOTIDE SEQUENCE [LARGE SCALE GENOMIC DNA]</scope>
    <source>
        <strain evidence="2 3">KCTC 22729</strain>
    </source>
</reference>